<gene>
    <name evidence="2" type="ORF">TRITD_3Bv1G015740</name>
</gene>
<dbReference type="AlphaFoldDB" id="A0A9R1Q6P6"/>
<feature type="region of interest" description="Disordered" evidence="1">
    <location>
        <begin position="1"/>
        <end position="68"/>
    </location>
</feature>
<evidence type="ECO:0000313" key="3">
    <source>
        <dbReference type="Proteomes" id="UP000324705"/>
    </source>
</evidence>
<feature type="compositionally biased region" description="Basic and acidic residues" evidence="1">
    <location>
        <begin position="222"/>
        <end position="235"/>
    </location>
</feature>
<organism evidence="2 3">
    <name type="scientific">Triticum turgidum subsp. durum</name>
    <name type="common">Durum wheat</name>
    <name type="synonym">Triticum durum</name>
    <dbReference type="NCBI Taxonomy" id="4567"/>
    <lineage>
        <taxon>Eukaryota</taxon>
        <taxon>Viridiplantae</taxon>
        <taxon>Streptophyta</taxon>
        <taxon>Embryophyta</taxon>
        <taxon>Tracheophyta</taxon>
        <taxon>Spermatophyta</taxon>
        <taxon>Magnoliopsida</taxon>
        <taxon>Liliopsida</taxon>
        <taxon>Poales</taxon>
        <taxon>Poaceae</taxon>
        <taxon>BOP clade</taxon>
        <taxon>Pooideae</taxon>
        <taxon>Triticodae</taxon>
        <taxon>Triticeae</taxon>
        <taxon>Triticinae</taxon>
        <taxon>Triticum</taxon>
    </lineage>
</organism>
<feature type="compositionally biased region" description="Basic and acidic residues" evidence="1">
    <location>
        <begin position="51"/>
        <end position="60"/>
    </location>
</feature>
<feature type="compositionally biased region" description="Pro residues" evidence="1">
    <location>
        <begin position="16"/>
        <end position="32"/>
    </location>
</feature>
<sequence length="400" mass="43134">MEPERPRSGPGGRRQPAPPRCPAANGAPPPIARPRLRQDTPPPPEAGAGDGSREEEERGGRARGRRGGAAGGACLYRYPIFQVICPGPAVRVGKDVAMLDGIVFDDMATMDFCQLVVDELKRAAIIWQDPNIIQAGKVNELAAEVSTTSDRLGYIASIFPEGHGPSEQAMKEATECDVANIDSLQSATSYIHTAFNELNREHDAICKGFENDARIIVSQISKQKDDVSQPVHGEDAIGQPGEEGSVNAPDGEEDEKPEPTAESPPHGYSDGDVMDDDRLGGDSDEGCEGVDDSVDLMEIISAPVQPPALGECGKSDEPELVQQVFALTFPKASKPTLIVMRLCQLRLMVVQQGMIMLHMIQVVLSLTKLNVVQHCLKLDRCPEGLARVFLSWMAVLTLLV</sequence>
<reference evidence="2 3" key="1">
    <citation type="submission" date="2017-09" db="EMBL/GenBank/DDBJ databases">
        <authorList>
            <consortium name="International Durum Wheat Genome Sequencing Consortium (IDWGSC)"/>
            <person name="Milanesi L."/>
        </authorList>
    </citation>
    <scope>NUCLEOTIDE SEQUENCE [LARGE SCALE GENOMIC DNA]</scope>
    <source>
        <strain evidence="3">cv. Svevo</strain>
    </source>
</reference>
<proteinExistence type="predicted"/>
<evidence type="ECO:0000256" key="1">
    <source>
        <dbReference type="SAM" id="MobiDB-lite"/>
    </source>
</evidence>
<protein>
    <submittedName>
        <fullName evidence="2">Uncharacterized protein</fullName>
    </submittedName>
</protein>
<evidence type="ECO:0000313" key="2">
    <source>
        <dbReference type="EMBL" id="VAH71875.1"/>
    </source>
</evidence>
<dbReference type="EMBL" id="LT934116">
    <property type="protein sequence ID" value="VAH71875.1"/>
    <property type="molecule type" value="Genomic_DNA"/>
</dbReference>
<feature type="region of interest" description="Disordered" evidence="1">
    <location>
        <begin position="221"/>
        <end position="287"/>
    </location>
</feature>
<name>A0A9R1Q6P6_TRITD</name>
<keyword evidence="3" id="KW-1185">Reference proteome</keyword>
<dbReference type="Proteomes" id="UP000324705">
    <property type="component" value="Chromosome 3B"/>
</dbReference>
<accession>A0A9R1Q6P6</accession>
<dbReference type="Gramene" id="TRITD3Bv1G015740.1">
    <property type="protein sequence ID" value="TRITD3Bv1G015740.1"/>
    <property type="gene ID" value="TRITD3Bv1G015740"/>
</dbReference>